<dbReference type="PANTHER" id="PTHR23417:SF14">
    <property type="entry name" value="PENTACOTRIPEPTIDE-REPEAT REGION OF PRORP DOMAIN-CONTAINING PROTEIN"/>
    <property type="match status" value="1"/>
</dbReference>
<keyword evidence="3 7" id="KW-0489">Methyltransferase</keyword>
<name>A0ABY8WVN8_9BACT</name>
<keyword evidence="5 7" id="KW-0949">S-adenosyl-L-methionine</keyword>
<comment type="similarity">
    <text evidence="7">Belongs to the class I-like SAM-binding methyltransferase superfamily. TrmB family.</text>
</comment>
<dbReference type="InterPro" id="IPR055361">
    <property type="entry name" value="tRNA_methyltr_TrmB_bact"/>
</dbReference>
<comment type="caution">
    <text evidence="7">Lacks conserved residue(s) required for the propagation of feature annotation.</text>
</comment>
<evidence type="ECO:0000256" key="4">
    <source>
        <dbReference type="ARBA" id="ARBA00022679"/>
    </source>
</evidence>
<evidence type="ECO:0000256" key="3">
    <source>
        <dbReference type="ARBA" id="ARBA00022603"/>
    </source>
</evidence>
<dbReference type="Proteomes" id="UP001177295">
    <property type="component" value="Chromosome"/>
</dbReference>
<dbReference type="Gene3D" id="3.40.50.150">
    <property type="entry name" value="Vaccinia Virus protein VP39"/>
    <property type="match status" value="1"/>
</dbReference>
<dbReference type="PANTHER" id="PTHR23417">
    <property type="entry name" value="3-DEOXY-D-MANNO-OCTULOSONIC-ACID TRANSFERASE/TRNA GUANINE-N 7 - -METHYLTRANSFERASE"/>
    <property type="match status" value="1"/>
</dbReference>
<dbReference type="NCBIfam" id="NF001080">
    <property type="entry name" value="PRK00121.2-2"/>
    <property type="match status" value="1"/>
</dbReference>
<proteinExistence type="inferred from homology"/>
<feature type="binding site" evidence="7">
    <location>
        <position position="45"/>
    </location>
    <ligand>
        <name>S-adenosyl-L-methionine</name>
        <dbReference type="ChEBI" id="CHEBI:59789"/>
    </ligand>
</feature>
<organism evidence="8 9">
    <name type="scientific">Candidatus Southlakia epibionticum</name>
    <dbReference type="NCBI Taxonomy" id="3043284"/>
    <lineage>
        <taxon>Bacteria</taxon>
        <taxon>Candidatus Saccharimonadota</taxon>
        <taxon>Candidatus Saccharimonadia</taxon>
        <taxon>Candidatus Saccharimonadales</taxon>
        <taxon>Candidatus Saccharimonadaceae</taxon>
        <taxon>Candidatus Southlakia</taxon>
    </lineage>
</organism>
<protein>
    <recommendedName>
        <fullName evidence="7">tRNA (guanine-N(7)-)-methyltransferase</fullName>
        <ecNumber evidence="7">2.1.1.33</ecNumber>
    </recommendedName>
    <alternativeName>
        <fullName evidence="7">tRNA (guanine(46)-N(7))-methyltransferase</fullName>
    </alternativeName>
    <alternativeName>
        <fullName evidence="7">tRNA(m7G46)-methyltransferase</fullName>
    </alternativeName>
</protein>
<dbReference type="InterPro" id="IPR029063">
    <property type="entry name" value="SAM-dependent_MTases_sf"/>
</dbReference>
<dbReference type="Pfam" id="PF02390">
    <property type="entry name" value="Methyltransf_4"/>
    <property type="match status" value="1"/>
</dbReference>
<gene>
    <name evidence="7 8" type="primary">trmB</name>
    <name evidence="8" type="ORF">SEML1_0750</name>
</gene>
<dbReference type="SUPFAM" id="SSF53335">
    <property type="entry name" value="S-adenosyl-L-methionine-dependent methyltransferases"/>
    <property type="match status" value="1"/>
</dbReference>
<dbReference type="InterPro" id="IPR003358">
    <property type="entry name" value="tRNA_(Gua-N-7)_MeTrfase_Trmb"/>
</dbReference>
<keyword evidence="9" id="KW-1185">Reference proteome</keyword>
<feature type="binding site" evidence="7">
    <location>
        <position position="119"/>
    </location>
    <ligand>
        <name>S-adenosyl-L-methionine</name>
        <dbReference type="ChEBI" id="CHEBI:59789"/>
    </ligand>
</feature>
<dbReference type="EMBL" id="CP124550">
    <property type="protein sequence ID" value="WIO46348.1"/>
    <property type="molecule type" value="Genomic_DNA"/>
</dbReference>
<comment type="function">
    <text evidence="2 7">Catalyzes the formation of N(7)-methylguanine at position 46 (m7G46) in tRNA.</text>
</comment>
<feature type="binding site" evidence="7">
    <location>
        <position position="70"/>
    </location>
    <ligand>
        <name>S-adenosyl-L-methionine</name>
        <dbReference type="ChEBI" id="CHEBI:59789"/>
    </ligand>
</feature>
<dbReference type="CDD" id="cd02440">
    <property type="entry name" value="AdoMet_MTases"/>
    <property type="match status" value="1"/>
</dbReference>
<keyword evidence="4 7" id="KW-0808">Transferase</keyword>
<evidence type="ECO:0000256" key="1">
    <source>
        <dbReference type="ARBA" id="ARBA00000142"/>
    </source>
</evidence>
<evidence type="ECO:0000313" key="9">
    <source>
        <dbReference type="Proteomes" id="UP001177295"/>
    </source>
</evidence>
<dbReference type="HAMAP" id="MF_01057">
    <property type="entry name" value="tRNA_methyltr_TrmB"/>
    <property type="match status" value="1"/>
</dbReference>
<feature type="binding site" evidence="7">
    <location>
        <position position="155"/>
    </location>
    <ligand>
        <name>substrate</name>
    </ligand>
</feature>
<comment type="pathway">
    <text evidence="7">tRNA modification; N(7)-methylguanine-tRNA biosynthesis.</text>
</comment>
<evidence type="ECO:0000256" key="2">
    <source>
        <dbReference type="ARBA" id="ARBA00003015"/>
    </source>
</evidence>
<sequence>MSQLLDPNDFIITRKRKKYRFALFANSPLCFEFSEWAPRAVDVLEIGAGTGLFSVELAARHPEQTFVALDVKGDRLQKGARQAEVRGLSNVFFVRARADQLVELVAARSLRAIWLTFPDPFPRQRSAGRRLTHPHFLRIYAELLCSDGKLLLKHDNFDFFCWSLEQLVAAQWLIQELSFDLHESNLYDEYKIKTTYEQRWLDEGRKTNFVCAKAPAR</sequence>
<evidence type="ECO:0000313" key="8">
    <source>
        <dbReference type="EMBL" id="WIO46348.1"/>
    </source>
</evidence>
<evidence type="ECO:0000256" key="5">
    <source>
        <dbReference type="ARBA" id="ARBA00022691"/>
    </source>
</evidence>
<comment type="catalytic activity">
    <reaction evidence="1 7">
        <text>guanosine(46) in tRNA + S-adenosyl-L-methionine = N(7)-methylguanosine(46) in tRNA + S-adenosyl-L-homocysteine</text>
        <dbReference type="Rhea" id="RHEA:42708"/>
        <dbReference type="Rhea" id="RHEA-COMP:10188"/>
        <dbReference type="Rhea" id="RHEA-COMP:10189"/>
        <dbReference type="ChEBI" id="CHEBI:57856"/>
        <dbReference type="ChEBI" id="CHEBI:59789"/>
        <dbReference type="ChEBI" id="CHEBI:74269"/>
        <dbReference type="ChEBI" id="CHEBI:74480"/>
        <dbReference type="EC" id="2.1.1.33"/>
    </reaction>
</comment>
<evidence type="ECO:0000256" key="6">
    <source>
        <dbReference type="ARBA" id="ARBA00022694"/>
    </source>
</evidence>
<reference evidence="8 9" key="1">
    <citation type="journal article" date="2023" name="Cell">
        <title>Genetic manipulation of Patescibacteria provides mechanistic insights into microbial dark matter and the epibiotic lifestyle.</title>
        <authorList>
            <person name="Wang Y."/>
            <person name="Gallagher L.A."/>
            <person name="Andrade P.A."/>
            <person name="Liu A."/>
            <person name="Humphreys I.R."/>
            <person name="Turkarslan S."/>
            <person name="Cutler K.J."/>
            <person name="Arrieta-Ortiz M.L."/>
            <person name="Li Y."/>
            <person name="Radey M.C."/>
            <person name="McLean J.S."/>
            <person name="Cong Q."/>
            <person name="Baker D."/>
            <person name="Baliga N.S."/>
            <person name="Peterson S.B."/>
            <person name="Mougous J.D."/>
        </authorList>
    </citation>
    <scope>NUCLEOTIDE SEQUENCE [LARGE SCALE GENOMIC DNA]</scope>
    <source>
        <strain evidence="8 9">ML1</strain>
    </source>
</reference>
<dbReference type="PROSITE" id="PS51625">
    <property type="entry name" value="SAM_MT_TRMB"/>
    <property type="match status" value="1"/>
</dbReference>
<dbReference type="RefSeq" id="WP_376753878.1">
    <property type="nucleotide sequence ID" value="NZ_CP124550.1"/>
</dbReference>
<keyword evidence="6 7" id="KW-0819">tRNA processing</keyword>
<dbReference type="EC" id="2.1.1.33" evidence="7"/>
<evidence type="ECO:0000256" key="7">
    <source>
        <dbReference type="HAMAP-Rule" id="MF_01057"/>
    </source>
</evidence>
<feature type="binding site" evidence="7">
    <location>
        <begin position="194"/>
        <end position="197"/>
    </location>
    <ligand>
        <name>substrate</name>
    </ligand>
</feature>
<accession>A0ABY8WVN8</accession>